<dbReference type="AlphaFoldDB" id="A0A3L7JGI5"/>
<accession>A0A3L7JGI5</accession>
<feature type="transmembrane region" description="Helical" evidence="6">
    <location>
        <begin position="183"/>
        <end position="205"/>
    </location>
</feature>
<comment type="subcellular location">
    <subcellularLocation>
        <location evidence="1">Cell membrane</location>
        <topology evidence="1">Multi-pass membrane protein</topology>
    </subcellularLocation>
</comment>
<feature type="transmembrane region" description="Helical" evidence="6">
    <location>
        <begin position="68"/>
        <end position="89"/>
    </location>
</feature>
<dbReference type="PANTHER" id="PTHR30086:SF21">
    <property type="entry name" value="TRANSPORT PROTEIN"/>
    <property type="match status" value="1"/>
</dbReference>
<keyword evidence="8" id="KW-1185">Reference proteome</keyword>
<feature type="transmembrane region" description="Helical" evidence="6">
    <location>
        <begin position="39"/>
        <end position="61"/>
    </location>
</feature>
<evidence type="ECO:0000256" key="4">
    <source>
        <dbReference type="ARBA" id="ARBA00022989"/>
    </source>
</evidence>
<keyword evidence="2" id="KW-1003">Cell membrane</keyword>
<gene>
    <name evidence="7" type="ORF">D8780_11420</name>
</gene>
<dbReference type="Pfam" id="PF01810">
    <property type="entry name" value="LysE"/>
    <property type="match status" value="1"/>
</dbReference>
<dbReference type="InterPro" id="IPR001123">
    <property type="entry name" value="LeuE-type"/>
</dbReference>
<evidence type="ECO:0000313" key="8">
    <source>
        <dbReference type="Proteomes" id="UP000281094"/>
    </source>
</evidence>
<comment type="caution">
    <text evidence="7">The sequence shown here is derived from an EMBL/GenBank/DDBJ whole genome shotgun (WGS) entry which is preliminary data.</text>
</comment>
<evidence type="ECO:0000256" key="3">
    <source>
        <dbReference type="ARBA" id="ARBA00022692"/>
    </source>
</evidence>
<evidence type="ECO:0000256" key="1">
    <source>
        <dbReference type="ARBA" id="ARBA00004651"/>
    </source>
</evidence>
<sequence>MTGIATVFLLTLLAAMLPGPDFAVVSRNALMSGRRAGIMTAAGIGLALLIHAGYAIAGVGVAVSQSIVLFNVLKWIGAAYLVFIGLSMIRHAKAARGTLVDADAALEPMAPMKALRWGFFTNVTNVKATFFTLSIYTQVATPETPLALQLAFGATTATTAFLWFTVVSLFFARPSVRRAFLALRVWMERIFGVVIAGFGITLAFARQPG</sequence>
<protein>
    <submittedName>
        <fullName evidence="7">Lysine transporter LysE</fullName>
    </submittedName>
</protein>
<keyword evidence="5 6" id="KW-0472">Membrane</keyword>
<organism evidence="7 8">
    <name type="scientific">Notoacmeibacter ruber</name>
    <dbReference type="NCBI Taxonomy" id="2670375"/>
    <lineage>
        <taxon>Bacteria</taxon>
        <taxon>Pseudomonadati</taxon>
        <taxon>Pseudomonadota</taxon>
        <taxon>Alphaproteobacteria</taxon>
        <taxon>Hyphomicrobiales</taxon>
        <taxon>Notoacmeibacteraceae</taxon>
        <taxon>Notoacmeibacter</taxon>
    </lineage>
</organism>
<evidence type="ECO:0000256" key="2">
    <source>
        <dbReference type="ARBA" id="ARBA00022475"/>
    </source>
</evidence>
<dbReference type="GO" id="GO:0005886">
    <property type="term" value="C:plasma membrane"/>
    <property type="evidence" value="ECO:0007669"/>
    <property type="project" value="UniProtKB-SubCell"/>
</dbReference>
<feature type="transmembrane region" description="Helical" evidence="6">
    <location>
        <begin position="146"/>
        <end position="171"/>
    </location>
</feature>
<evidence type="ECO:0000256" key="6">
    <source>
        <dbReference type="SAM" id="Phobius"/>
    </source>
</evidence>
<name>A0A3L7JGI5_9HYPH</name>
<dbReference type="EMBL" id="RCWN01000001">
    <property type="protein sequence ID" value="RLQ88731.1"/>
    <property type="molecule type" value="Genomic_DNA"/>
</dbReference>
<dbReference type="GO" id="GO:0015171">
    <property type="term" value="F:amino acid transmembrane transporter activity"/>
    <property type="evidence" value="ECO:0007669"/>
    <property type="project" value="TreeGrafter"/>
</dbReference>
<dbReference type="RefSeq" id="WP_121645698.1">
    <property type="nucleotide sequence ID" value="NZ_RCWN01000001.1"/>
</dbReference>
<dbReference type="Proteomes" id="UP000281094">
    <property type="component" value="Unassembled WGS sequence"/>
</dbReference>
<proteinExistence type="predicted"/>
<evidence type="ECO:0000313" key="7">
    <source>
        <dbReference type="EMBL" id="RLQ88731.1"/>
    </source>
</evidence>
<dbReference type="PANTHER" id="PTHR30086">
    <property type="entry name" value="ARGININE EXPORTER PROTEIN ARGO"/>
    <property type="match status" value="1"/>
</dbReference>
<evidence type="ECO:0000256" key="5">
    <source>
        <dbReference type="ARBA" id="ARBA00023136"/>
    </source>
</evidence>
<keyword evidence="3 6" id="KW-0812">Transmembrane</keyword>
<reference evidence="7 8" key="1">
    <citation type="submission" date="2018-10" db="EMBL/GenBank/DDBJ databases">
        <title>Notoacmeibacter sp. M2BS9Y-3-1, whole genome shotgun sequence.</title>
        <authorList>
            <person name="Tuo L."/>
        </authorList>
    </citation>
    <scope>NUCLEOTIDE SEQUENCE [LARGE SCALE GENOMIC DNA]</scope>
    <source>
        <strain evidence="7 8">M2BS9Y-3-1</strain>
    </source>
</reference>
<keyword evidence="4 6" id="KW-1133">Transmembrane helix</keyword>